<dbReference type="HAMAP" id="MF_00800">
    <property type="entry name" value="UPF0340"/>
    <property type="match status" value="1"/>
</dbReference>
<reference evidence="2" key="1">
    <citation type="submission" date="2020-09" db="EMBL/GenBank/DDBJ databases">
        <title>New species isolated from human feces.</title>
        <authorList>
            <person name="Kitahara M."/>
            <person name="Shigeno Y."/>
            <person name="Shime M."/>
            <person name="Matsumoto Y."/>
            <person name="Nakamura S."/>
            <person name="Motooka D."/>
            <person name="Fukuoka S."/>
            <person name="Nishikawa H."/>
            <person name="Benno Y."/>
        </authorList>
    </citation>
    <scope>NUCLEOTIDE SEQUENCE</scope>
    <source>
        <strain evidence="2">MM50</strain>
    </source>
</reference>
<organism evidence="2 3">
    <name type="scientific">Vescimonas coprocola</name>
    <dbReference type="NCBI Taxonomy" id="2714355"/>
    <lineage>
        <taxon>Bacteria</taxon>
        <taxon>Bacillati</taxon>
        <taxon>Bacillota</taxon>
        <taxon>Clostridia</taxon>
        <taxon>Eubacteriales</taxon>
        <taxon>Oscillospiraceae</taxon>
        <taxon>Vescimonas</taxon>
    </lineage>
</organism>
<dbReference type="AlphaFoldDB" id="A0A810Q592"/>
<dbReference type="EMBL" id="AP023418">
    <property type="protein sequence ID" value="BCK81427.1"/>
    <property type="molecule type" value="Genomic_DNA"/>
</dbReference>
<dbReference type="KEGG" id="vcop:MM50RIKEN_11900"/>
<dbReference type="NCBIfam" id="TIGR01440">
    <property type="entry name" value="TIGR01440 family protein"/>
    <property type="match status" value="1"/>
</dbReference>
<gene>
    <name evidence="2" type="ORF">MM50RIKEN_11900</name>
</gene>
<dbReference type="RefSeq" id="WP_213542160.1">
    <property type="nucleotide sequence ID" value="NZ_AP023418.1"/>
</dbReference>
<dbReference type="Proteomes" id="UP000681035">
    <property type="component" value="Chromosome"/>
</dbReference>
<evidence type="ECO:0000313" key="3">
    <source>
        <dbReference type="Proteomes" id="UP000681035"/>
    </source>
</evidence>
<dbReference type="InterPro" id="IPR006340">
    <property type="entry name" value="DUF436"/>
</dbReference>
<accession>A0A810Q592</accession>
<dbReference type="Gene3D" id="3.40.50.10360">
    <property type="entry name" value="Hypothetical protein TT1679"/>
    <property type="match status" value="1"/>
</dbReference>
<dbReference type="SUPFAM" id="SSF110710">
    <property type="entry name" value="TTHA0583/YokD-like"/>
    <property type="match status" value="1"/>
</dbReference>
<name>A0A810Q592_9FIRM</name>
<dbReference type="Pfam" id="PF04260">
    <property type="entry name" value="DUF436"/>
    <property type="match status" value="1"/>
</dbReference>
<protein>
    <recommendedName>
        <fullName evidence="1">UPF0340 protein MM50RIKEN_11900</fullName>
    </recommendedName>
</protein>
<evidence type="ECO:0000256" key="1">
    <source>
        <dbReference type="HAMAP-Rule" id="MF_00800"/>
    </source>
</evidence>
<comment type="similarity">
    <text evidence="1">Belongs to the UPF0340 family.</text>
</comment>
<keyword evidence="3" id="KW-1185">Reference proteome</keyword>
<proteinExistence type="inferred from homology"/>
<dbReference type="InterPro" id="IPR028345">
    <property type="entry name" value="Antibiotic_NAT-like"/>
</dbReference>
<evidence type="ECO:0000313" key="2">
    <source>
        <dbReference type="EMBL" id="BCK81427.1"/>
    </source>
</evidence>
<sequence>MAGIIHEVERTDLLEQVRQEAADAARQLAEAARLRRGHIVVVGCSTSEVVGHQVGSWSTPQIAQAIFDGLNSVFAPMGVYIAAQCCEHLNRALIVEHEAVPGAEIVNVLPQPKAGSSFATAAYQNFRHPVALEEIRADAGLDIGGTLIGMHLKKVAVPVRLPQNHIGSAILLAARVRPKFIGGERAIYDEHLKDGYPEF</sequence>